<feature type="transmembrane region" description="Helical" evidence="1">
    <location>
        <begin position="96"/>
        <end position="113"/>
    </location>
</feature>
<reference evidence="2" key="1">
    <citation type="journal article" date="2020" name="Nature">
        <title>Giant virus diversity and host interactions through global metagenomics.</title>
        <authorList>
            <person name="Schulz F."/>
            <person name="Roux S."/>
            <person name="Paez-Espino D."/>
            <person name="Jungbluth S."/>
            <person name="Walsh D.A."/>
            <person name="Denef V.J."/>
            <person name="McMahon K.D."/>
            <person name="Konstantinidis K.T."/>
            <person name="Eloe-Fadrosh E.A."/>
            <person name="Kyrpides N.C."/>
            <person name="Woyke T."/>
        </authorList>
    </citation>
    <scope>NUCLEOTIDE SEQUENCE</scope>
    <source>
        <strain evidence="2">GVMAG-M-3300021473-15</strain>
    </source>
</reference>
<keyword evidence="1" id="KW-0812">Transmembrane</keyword>
<organism evidence="2">
    <name type="scientific">viral metagenome</name>
    <dbReference type="NCBI Taxonomy" id="1070528"/>
    <lineage>
        <taxon>unclassified sequences</taxon>
        <taxon>metagenomes</taxon>
        <taxon>organismal metagenomes</taxon>
    </lineage>
</organism>
<proteinExistence type="predicted"/>
<sequence>MTRLTYNSISRFHVVPLFTKETRTIEKMDKNMHSLIFEFVFNSKETLVQKLMDHMNTLSYIDFLEFVASNNQPSSMFRVVIERPIKTVRRHLNDEAFVYLVSIDIVFSILGTYDNACYKYDTMKFVYEVKDMPEIAWLYKSL</sequence>
<evidence type="ECO:0000313" key="2">
    <source>
        <dbReference type="EMBL" id="QHT06798.1"/>
    </source>
</evidence>
<protein>
    <submittedName>
        <fullName evidence="2">Uncharacterized protein</fullName>
    </submittedName>
</protein>
<keyword evidence="1" id="KW-1133">Transmembrane helix</keyword>
<dbReference type="AlphaFoldDB" id="A0A6C0CQF8"/>
<accession>A0A6C0CQF8</accession>
<keyword evidence="1" id="KW-0472">Membrane</keyword>
<name>A0A6C0CQF8_9ZZZZ</name>
<evidence type="ECO:0000256" key="1">
    <source>
        <dbReference type="SAM" id="Phobius"/>
    </source>
</evidence>
<dbReference type="EMBL" id="MN739475">
    <property type="protein sequence ID" value="QHT06798.1"/>
    <property type="molecule type" value="Genomic_DNA"/>
</dbReference>